<dbReference type="Proteomes" id="UP001152888">
    <property type="component" value="Unassembled WGS sequence"/>
</dbReference>
<gene>
    <name evidence="2" type="ORF">ACAOBT_LOCUS10819</name>
</gene>
<accession>A0A9P0KFZ1</accession>
<protein>
    <recommendedName>
        <fullName evidence="4">PiggyBac transposable element-derived protein domain-containing protein</fullName>
    </recommendedName>
</protein>
<evidence type="ECO:0008006" key="4">
    <source>
        <dbReference type="Google" id="ProtNLM"/>
    </source>
</evidence>
<evidence type="ECO:0000313" key="3">
    <source>
        <dbReference type="Proteomes" id="UP001152888"/>
    </source>
</evidence>
<keyword evidence="3" id="KW-1185">Reference proteome</keyword>
<evidence type="ECO:0000313" key="2">
    <source>
        <dbReference type="EMBL" id="CAH1973939.1"/>
    </source>
</evidence>
<reference evidence="2" key="1">
    <citation type="submission" date="2022-03" db="EMBL/GenBank/DDBJ databases">
        <authorList>
            <person name="Sayadi A."/>
        </authorList>
    </citation>
    <scope>NUCLEOTIDE SEQUENCE</scope>
</reference>
<dbReference type="OrthoDB" id="7615991at2759"/>
<name>A0A9P0KFZ1_ACAOB</name>
<organism evidence="2 3">
    <name type="scientific">Acanthoscelides obtectus</name>
    <name type="common">Bean weevil</name>
    <name type="synonym">Bruchus obtectus</name>
    <dbReference type="NCBI Taxonomy" id="200917"/>
    <lineage>
        <taxon>Eukaryota</taxon>
        <taxon>Metazoa</taxon>
        <taxon>Ecdysozoa</taxon>
        <taxon>Arthropoda</taxon>
        <taxon>Hexapoda</taxon>
        <taxon>Insecta</taxon>
        <taxon>Pterygota</taxon>
        <taxon>Neoptera</taxon>
        <taxon>Endopterygota</taxon>
        <taxon>Coleoptera</taxon>
        <taxon>Polyphaga</taxon>
        <taxon>Cucujiformia</taxon>
        <taxon>Chrysomeloidea</taxon>
        <taxon>Chrysomelidae</taxon>
        <taxon>Bruchinae</taxon>
        <taxon>Bruchini</taxon>
        <taxon>Acanthoscelides</taxon>
    </lineage>
</organism>
<dbReference type="EMBL" id="CAKOFQ010006816">
    <property type="protein sequence ID" value="CAH1973939.1"/>
    <property type="molecule type" value="Genomic_DNA"/>
</dbReference>
<proteinExistence type="predicted"/>
<evidence type="ECO:0000256" key="1">
    <source>
        <dbReference type="SAM" id="MobiDB-lite"/>
    </source>
</evidence>
<dbReference type="AlphaFoldDB" id="A0A9P0KFZ1"/>
<feature type="region of interest" description="Disordered" evidence="1">
    <location>
        <begin position="1"/>
        <end position="62"/>
    </location>
</feature>
<comment type="caution">
    <text evidence="2">The sequence shown here is derived from an EMBL/GenBank/DDBJ whole genome shotgun (WGS) entry which is preliminary data.</text>
</comment>
<sequence>MSASCSEMDCDDISGTNEYDFTSSDESESSSEYSEDSVESEDDVLEEEIEVESEHEDFSFDMPWTENGIPRPPFPFTATSGVQVDDIPDVLDVFESFFDDALIELIVEETNRFALQFIINNHGKLKEQSRRDKKDVLMLSTIHDGSMGTIQKRTGDVEKPLCILEYNSVRYVMKKKFGKKADIGVKNVTLACALPHVSAYITPKNNDIECKHIKCHRRMISLQLP</sequence>
<feature type="compositionally biased region" description="Acidic residues" evidence="1">
    <location>
        <begin position="23"/>
        <end position="55"/>
    </location>
</feature>